<gene>
    <name evidence="7" type="ORF">SAMN05444342_1863</name>
    <name evidence="6" type="ORF">ZOD2009_03140</name>
</gene>
<dbReference type="EMBL" id="AEMG01000002">
    <property type="protein sequence ID" value="EFW94105.1"/>
    <property type="molecule type" value="Genomic_DNA"/>
</dbReference>
<protein>
    <submittedName>
        <fullName evidence="6">Extracellular solute-binding protein family 5</fullName>
    </submittedName>
    <submittedName>
        <fullName evidence="7">Peptide/nickel transport system substrate-binding protein</fullName>
    </submittedName>
</protein>
<dbReference type="InterPro" id="IPR006311">
    <property type="entry name" value="TAT_signal"/>
</dbReference>
<reference evidence="9" key="3">
    <citation type="submission" date="2016-11" db="EMBL/GenBank/DDBJ databases">
        <authorList>
            <person name="Varghese N."/>
            <person name="Submissions S."/>
        </authorList>
    </citation>
    <scope>NUCLEOTIDE SEQUENCE [LARGE SCALE GENOMIC DNA]</scope>
    <source>
        <strain evidence="9">DX253</strain>
    </source>
</reference>
<name>E7QPE4_HALPU</name>
<dbReference type="Gene3D" id="3.10.105.10">
    <property type="entry name" value="Dipeptide-binding Protein, Domain 3"/>
    <property type="match status" value="1"/>
</dbReference>
<evidence type="ECO:0000256" key="1">
    <source>
        <dbReference type="ARBA" id="ARBA00005695"/>
    </source>
</evidence>
<feature type="compositionally biased region" description="Gly residues" evidence="4">
    <location>
        <begin position="51"/>
        <end position="62"/>
    </location>
</feature>
<evidence type="ECO:0000313" key="6">
    <source>
        <dbReference type="EMBL" id="EFW94105.1"/>
    </source>
</evidence>
<dbReference type="Proteomes" id="UP000184203">
    <property type="component" value="Unassembled WGS sequence"/>
</dbReference>
<comment type="similarity">
    <text evidence="1">Belongs to the bacterial solute-binding protein 5 family.</text>
</comment>
<dbReference type="eggNOG" id="arCOG01534">
    <property type="taxonomic scope" value="Archaea"/>
</dbReference>
<dbReference type="CDD" id="cd00995">
    <property type="entry name" value="PBP2_NikA_DppA_OppA_like"/>
    <property type="match status" value="1"/>
</dbReference>
<evidence type="ECO:0000313" key="8">
    <source>
        <dbReference type="Proteomes" id="UP000003751"/>
    </source>
</evidence>
<dbReference type="PANTHER" id="PTHR30290:SF9">
    <property type="entry name" value="OLIGOPEPTIDE-BINDING PROTEIN APPA"/>
    <property type="match status" value="1"/>
</dbReference>
<evidence type="ECO:0000256" key="4">
    <source>
        <dbReference type="SAM" id="MobiDB-lite"/>
    </source>
</evidence>
<keyword evidence="2" id="KW-0813">Transport</keyword>
<evidence type="ECO:0000256" key="3">
    <source>
        <dbReference type="ARBA" id="ARBA00022729"/>
    </source>
</evidence>
<organism evidence="6 8">
    <name type="scientific">Haladaptatus paucihalophilus DX253</name>
    <dbReference type="NCBI Taxonomy" id="797209"/>
    <lineage>
        <taxon>Archaea</taxon>
        <taxon>Methanobacteriati</taxon>
        <taxon>Methanobacteriota</taxon>
        <taxon>Stenosarchaea group</taxon>
        <taxon>Halobacteria</taxon>
        <taxon>Halobacteriales</taxon>
        <taxon>Haladaptataceae</taxon>
        <taxon>Haladaptatus</taxon>
    </lineage>
</organism>
<dbReference type="GO" id="GO:0043190">
    <property type="term" value="C:ATP-binding cassette (ABC) transporter complex"/>
    <property type="evidence" value="ECO:0007669"/>
    <property type="project" value="InterPro"/>
</dbReference>
<dbReference type="Gene3D" id="3.40.190.10">
    <property type="entry name" value="Periplasmic binding protein-like II"/>
    <property type="match status" value="1"/>
</dbReference>
<dbReference type="PROSITE" id="PS51257">
    <property type="entry name" value="PROKAR_LIPOPROTEIN"/>
    <property type="match status" value="1"/>
</dbReference>
<dbReference type="GO" id="GO:0042597">
    <property type="term" value="C:periplasmic space"/>
    <property type="evidence" value="ECO:0007669"/>
    <property type="project" value="UniProtKB-ARBA"/>
</dbReference>
<evidence type="ECO:0000313" key="9">
    <source>
        <dbReference type="Proteomes" id="UP000184203"/>
    </source>
</evidence>
<dbReference type="EMBL" id="FRAN01000002">
    <property type="protein sequence ID" value="SHK61627.1"/>
    <property type="molecule type" value="Genomic_DNA"/>
</dbReference>
<feature type="domain" description="Solute-binding protein family 5" evidence="5">
    <location>
        <begin position="106"/>
        <end position="463"/>
    </location>
</feature>
<dbReference type="InterPro" id="IPR039424">
    <property type="entry name" value="SBP_5"/>
</dbReference>
<keyword evidence="3" id="KW-0732">Signal</keyword>
<evidence type="ECO:0000259" key="5">
    <source>
        <dbReference type="Pfam" id="PF00496"/>
    </source>
</evidence>
<evidence type="ECO:0000256" key="2">
    <source>
        <dbReference type="ARBA" id="ARBA00022448"/>
    </source>
</evidence>
<accession>E7QPE4</accession>
<feature type="compositionally biased region" description="Gly residues" evidence="4">
    <location>
        <begin position="28"/>
        <end position="43"/>
    </location>
</feature>
<feature type="region of interest" description="Disordered" evidence="4">
    <location>
        <begin position="26"/>
        <end position="64"/>
    </location>
</feature>
<dbReference type="OrthoDB" id="37176at2157"/>
<dbReference type="InterPro" id="IPR030678">
    <property type="entry name" value="Peptide/Ni-bd"/>
</dbReference>
<dbReference type="STRING" id="797209.GCA_000376445_01592"/>
<dbReference type="AlphaFoldDB" id="E7QPE4"/>
<evidence type="ECO:0000313" key="7">
    <source>
        <dbReference type="EMBL" id="SHK61627.1"/>
    </source>
</evidence>
<dbReference type="PROSITE" id="PS51318">
    <property type="entry name" value="TAT"/>
    <property type="match status" value="1"/>
</dbReference>
<keyword evidence="9" id="KW-1185">Reference proteome</keyword>
<reference evidence="6 8" key="1">
    <citation type="journal article" date="2014" name="ISME J.">
        <title>Trehalose/2-sulfotrehalose biosynthesis and glycine-betaine uptake are widely spread mechanisms for osmoadaptation in the Halobacteriales.</title>
        <authorList>
            <person name="Youssef N.H."/>
            <person name="Savage-Ashlock K.N."/>
            <person name="McCully A.L."/>
            <person name="Luedtke B."/>
            <person name="Shaw E.I."/>
            <person name="Hoff W.D."/>
            <person name="Elshahed M.S."/>
        </authorList>
    </citation>
    <scope>NUCLEOTIDE SEQUENCE [LARGE SCALE GENOMIC DNA]</scope>
    <source>
        <strain evidence="6 8">DX253</strain>
    </source>
</reference>
<dbReference type="GO" id="GO:0015833">
    <property type="term" value="P:peptide transport"/>
    <property type="evidence" value="ECO:0007669"/>
    <property type="project" value="TreeGrafter"/>
</dbReference>
<dbReference type="InterPro" id="IPR000914">
    <property type="entry name" value="SBP_5_dom"/>
</dbReference>
<dbReference type="PANTHER" id="PTHR30290">
    <property type="entry name" value="PERIPLASMIC BINDING COMPONENT OF ABC TRANSPORTER"/>
    <property type="match status" value="1"/>
</dbReference>
<proteinExistence type="inferred from homology"/>
<dbReference type="PIRSF" id="PIRSF002741">
    <property type="entry name" value="MppA"/>
    <property type="match status" value="1"/>
</dbReference>
<dbReference type="Proteomes" id="UP000003751">
    <property type="component" value="Unassembled WGS sequence"/>
</dbReference>
<dbReference type="PATRIC" id="fig|797209.4.peg.612"/>
<dbReference type="SUPFAM" id="SSF53850">
    <property type="entry name" value="Periplasmic binding protein-like II"/>
    <property type="match status" value="1"/>
</dbReference>
<reference evidence="7" key="2">
    <citation type="submission" date="2016-11" db="EMBL/GenBank/DDBJ databases">
        <authorList>
            <person name="Jaros S."/>
            <person name="Januszkiewicz K."/>
            <person name="Wedrychowicz H."/>
        </authorList>
    </citation>
    <scope>NUCLEOTIDE SEQUENCE [LARGE SCALE GENOMIC DNA]</scope>
    <source>
        <strain evidence="7">DX253</strain>
    </source>
</reference>
<dbReference type="Gene3D" id="3.90.76.10">
    <property type="entry name" value="Dipeptide-binding Protein, Domain 1"/>
    <property type="match status" value="1"/>
</dbReference>
<dbReference type="RefSeq" id="WP_007976929.1">
    <property type="nucleotide sequence ID" value="NZ_AEMG01000002.1"/>
</dbReference>
<sequence length="569" mass="63643">MTDKYEYSLNRRRFLTVSALGGATALAGCGGKSTTGDNPGGAGTDNSGNTDTGGNGDGGAKGGTFVNTAPEDATTLDPRMNELAWANGMLNYIFDPLLAVKPDGSEVVPHLAKEKPKKQDETTYTVPIRQGVTFHDGSKLTADDVEYSFSWVLNPDNKSTNQENLAFIDNVKKSGDYEVTFNLKHPYALFELTLAGMNAAIIPKKAAESKGQKKFAQEPVGSGPFKLKDWQSGSDLTLERFDDYFLEAPNLKQLKYRIIPKASVQFVELATGNVHQAGVPKDLLKKAQGQSNIQMKRISQFDYNGLIFNAKHEPFGNRKVRKAMQYLVDYDEMLKVTKGELGKRVYGFMPKEVNEAWDFPWKEWKEKYYPAKDHDKAKQLLNEAGYGDGFSVNMSTHSSGKFKNMAIMLQNEMDKVGINAKVQEVSIGEWLDQLDTGEYDVTFYGWSGGQDPDGFYYYLFRDPRNDDSPVPDDYVGNASAGMLYEAHPDSKKLQKADEKIRKARELQSRDERRQLYIDAAETFMSEYPHIPVYSEQSATAWSKKVNDYEPTAFVSQPLCNEWSNSSLSN</sequence>
<dbReference type="Pfam" id="PF00496">
    <property type="entry name" value="SBP_bac_5"/>
    <property type="match status" value="1"/>
</dbReference>
<dbReference type="GO" id="GO:1904680">
    <property type="term" value="F:peptide transmembrane transporter activity"/>
    <property type="evidence" value="ECO:0007669"/>
    <property type="project" value="TreeGrafter"/>
</dbReference>